<dbReference type="GO" id="GO:0005737">
    <property type="term" value="C:cytoplasm"/>
    <property type="evidence" value="ECO:0007669"/>
    <property type="project" value="TreeGrafter"/>
</dbReference>
<dbReference type="EMBL" id="LR862147">
    <property type="protein sequence ID" value="CAD1827960.1"/>
    <property type="molecule type" value="Genomic_DNA"/>
</dbReference>
<feature type="domain" description="Endonuclease/exonuclease/phosphatase" evidence="12">
    <location>
        <begin position="130"/>
        <end position="359"/>
    </location>
</feature>
<keyword evidence="9" id="KW-0234">DNA repair</keyword>
<evidence type="ECO:0000256" key="5">
    <source>
        <dbReference type="ARBA" id="ARBA00022723"/>
    </source>
</evidence>
<keyword evidence="4" id="KW-0540">Nuclease</keyword>
<dbReference type="GO" id="GO:0003697">
    <property type="term" value="F:single-stranded DNA binding"/>
    <property type="evidence" value="ECO:0007669"/>
    <property type="project" value="TreeGrafter"/>
</dbReference>
<gene>
    <name evidence="13" type="ORF">CB5_LOCUS11171</name>
</gene>
<evidence type="ECO:0000259" key="12">
    <source>
        <dbReference type="Pfam" id="PF03372"/>
    </source>
</evidence>
<name>A0A6V7PAT3_ANACO</name>
<dbReference type="PANTHER" id="PTHR15822">
    <property type="entry name" value="TRAF AND TNF RECEPTOR-ASSOCIATED PROTEIN"/>
    <property type="match status" value="1"/>
</dbReference>
<dbReference type="GO" id="GO:0046872">
    <property type="term" value="F:metal ion binding"/>
    <property type="evidence" value="ECO:0007669"/>
    <property type="project" value="UniProtKB-KW"/>
</dbReference>
<evidence type="ECO:0000256" key="1">
    <source>
        <dbReference type="ARBA" id="ARBA00001936"/>
    </source>
</evidence>
<evidence type="ECO:0000256" key="3">
    <source>
        <dbReference type="ARBA" id="ARBA00004322"/>
    </source>
</evidence>
<protein>
    <recommendedName>
        <fullName evidence="12">Endonuclease/exonuclease/phosphatase domain-containing protein</fullName>
    </recommendedName>
</protein>
<keyword evidence="10" id="KW-0539">Nucleus</keyword>
<dbReference type="SUPFAM" id="SSF56219">
    <property type="entry name" value="DNase I-like"/>
    <property type="match status" value="1"/>
</dbReference>
<evidence type="ECO:0000256" key="9">
    <source>
        <dbReference type="ARBA" id="ARBA00023204"/>
    </source>
</evidence>
<evidence type="ECO:0000256" key="7">
    <source>
        <dbReference type="ARBA" id="ARBA00022801"/>
    </source>
</evidence>
<comment type="cofactor">
    <cofactor evidence="1">
        <name>Mn(2+)</name>
        <dbReference type="ChEBI" id="CHEBI:29035"/>
    </cofactor>
</comment>
<evidence type="ECO:0000256" key="11">
    <source>
        <dbReference type="SAM" id="MobiDB-lite"/>
    </source>
</evidence>
<dbReference type="Gene3D" id="3.60.10.10">
    <property type="entry name" value="Endonuclease/exonuclease/phosphatase"/>
    <property type="match status" value="1"/>
</dbReference>
<dbReference type="GO" id="GO:0004518">
    <property type="term" value="F:nuclease activity"/>
    <property type="evidence" value="ECO:0007669"/>
    <property type="project" value="UniProtKB-KW"/>
</dbReference>
<keyword evidence="5" id="KW-0479">Metal-binding</keyword>
<dbReference type="InterPro" id="IPR051547">
    <property type="entry name" value="TDP2-like"/>
</dbReference>
<dbReference type="InterPro" id="IPR036691">
    <property type="entry name" value="Endo/exonu/phosph_ase_sf"/>
</dbReference>
<sequence length="367" mass="41026">MGNSESSSRLPAGADGRLGVVRRDNSEEENDATLSTSIEKAVKVGAKVAGTALVAWGAWNLAASSRSTERPEDDRPGSALGAANTLLEGACQAAGRISRGGRGLIPNEDYFFYQPEINDQKNASGTIKFMTYNVWKQEVTDRFGRVWPERIEAIGRLVEEHDPDVIFLQEVTPNIYQNFQRFNWWKYYECWDSSEEATGGDFLIVLSKLPIESKSYISTIGREIPICKLDAGSGRRLLVANGHLKCHNSPAEINREIRKTQAKAVMDTLDNSSNAVFGGDMNWTEKKDGPFPLREGWVDAWTCLKGSDDGWTYDTKSNEHLKDRRTLQERLDRFVCKLSDFSLIDIELIGTEAYPPSDHYGLLLTIC</sequence>
<dbReference type="GO" id="GO:0006302">
    <property type="term" value="P:double-strand break repair"/>
    <property type="evidence" value="ECO:0007669"/>
    <property type="project" value="TreeGrafter"/>
</dbReference>
<comment type="subcellular location">
    <subcellularLocation>
        <location evidence="3">Nucleus</location>
        <location evidence="3">PML body</location>
    </subcellularLocation>
</comment>
<evidence type="ECO:0000256" key="8">
    <source>
        <dbReference type="ARBA" id="ARBA00022842"/>
    </source>
</evidence>
<proteinExistence type="predicted"/>
<comment type="cofactor">
    <cofactor evidence="2">
        <name>Mg(2+)</name>
        <dbReference type="ChEBI" id="CHEBI:18420"/>
    </cofactor>
</comment>
<evidence type="ECO:0000256" key="4">
    <source>
        <dbReference type="ARBA" id="ARBA00022722"/>
    </source>
</evidence>
<evidence type="ECO:0000313" key="13">
    <source>
        <dbReference type="EMBL" id="CAD1827960.1"/>
    </source>
</evidence>
<dbReference type="GO" id="GO:0070260">
    <property type="term" value="F:5'-tyrosyl-DNA phosphodiesterase activity"/>
    <property type="evidence" value="ECO:0007669"/>
    <property type="project" value="TreeGrafter"/>
</dbReference>
<evidence type="ECO:0000256" key="6">
    <source>
        <dbReference type="ARBA" id="ARBA00022763"/>
    </source>
</evidence>
<accession>A0A6V7PAT3</accession>
<keyword evidence="6" id="KW-0227">DNA damage</keyword>
<dbReference type="CDD" id="cd09080">
    <property type="entry name" value="TDP2"/>
    <property type="match status" value="1"/>
</dbReference>
<evidence type="ECO:0000256" key="2">
    <source>
        <dbReference type="ARBA" id="ARBA00001946"/>
    </source>
</evidence>
<dbReference type="PANTHER" id="PTHR15822:SF4">
    <property type="entry name" value="TYROSYL-DNA PHOSPHODIESTERASE 2"/>
    <property type="match status" value="1"/>
</dbReference>
<organism evidence="13">
    <name type="scientific">Ananas comosus var. bracteatus</name>
    <name type="common">red pineapple</name>
    <dbReference type="NCBI Taxonomy" id="296719"/>
    <lineage>
        <taxon>Eukaryota</taxon>
        <taxon>Viridiplantae</taxon>
        <taxon>Streptophyta</taxon>
        <taxon>Embryophyta</taxon>
        <taxon>Tracheophyta</taxon>
        <taxon>Spermatophyta</taxon>
        <taxon>Magnoliopsida</taxon>
        <taxon>Liliopsida</taxon>
        <taxon>Poales</taxon>
        <taxon>Bromeliaceae</taxon>
        <taxon>Bromelioideae</taxon>
        <taxon>Ananas</taxon>
    </lineage>
</organism>
<keyword evidence="7" id="KW-0378">Hydrolase</keyword>
<dbReference type="InterPro" id="IPR005135">
    <property type="entry name" value="Endo/exonuclease/phosphatase"/>
</dbReference>
<feature type="region of interest" description="Disordered" evidence="11">
    <location>
        <begin position="1"/>
        <end position="32"/>
    </location>
</feature>
<dbReference type="AlphaFoldDB" id="A0A6V7PAT3"/>
<evidence type="ECO:0000256" key="10">
    <source>
        <dbReference type="ARBA" id="ARBA00023242"/>
    </source>
</evidence>
<keyword evidence="8" id="KW-0460">Magnesium</keyword>
<dbReference type="Pfam" id="PF03372">
    <property type="entry name" value="Exo_endo_phos"/>
    <property type="match status" value="1"/>
</dbReference>
<reference evidence="13" key="1">
    <citation type="submission" date="2020-07" db="EMBL/GenBank/DDBJ databases">
        <authorList>
            <person name="Lin J."/>
        </authorList>
    </citation>
    <scope>NUCLEOTIDE SEQUENCE</scope>
</reference>